<evidence type="ECO:0000259" key="4">
    <source>
        <dbReference type="Pfam" id="PF13490"/>
    </source>
</evidence>
<dbReference type="Gene3D" id="1.10.10.1320">
    <property type="entry name" value="Anti-sigma factor, zinc-finger domain"/>
    <property type="match status" value="1"/>
</dbReference>
<proteinExistence type="inferred from homology"/>
<name>A0A174T1C8_9FIRM</name>
<dbReference type="RefSeq" id="WP_055245708.1">
    <property type="nucleotide sequence ID" value="NZ_CZBE01000021.1"/>
</dbReference>
<evidence type="ECO:0000256" key="1">
    <source>
        <dbReference type="ARBA" id="ARBA00024353"/>
    </source>
</evidence>
<sequence>MMKCEIIRDLLPMYCDGLCSEASKQEIEAHVAQCEGCRAFLAEMKEEAPVPSLSPESETEARVLQGVKKKFSRGRRRAVLLAVAVMLIFSIVLVGAADVPQPVSYTDGLVTAELAVDEVIDLYYHGGSYDSFHGFNREVDERNAVFLYFDRTLRSNVMPDREGHLCIGNGLLTDFETATYQVDRQVDAVYYLVGDYLQLPGLAQAEFEQAVADTDLLWER</sequence>
<gene>
    <name evidence="5" type="ORF">ERS852551_02762</name>
</gene>
<evidence type="ECO:0000256" key="3">
    <source>
        <dbReference type="SAM" id="Phobius"/>
    </source>
</evidence>
<protein>
    <recommendedName>
        <fullName evidence="2">Anti-sigma-W factor RsiW</fullName>
    </recommendedName>
</protein>
<feature type="transmembrane region" description="Helical" evidence="3">
    <location>
        <begin position="78"/>
        <end position="97"/>
    </location>
</feature>
<dbReference type="EMBL" id="CZBE01000021">
    <property type="protein sequence ID" value="CUQ01485.1"/>
    <property type="molecule type" value="Genomic_DNA"/>
</dbReference>
<evidence type="ECO:0000313" key="5">
    <source>
        <dbReference type="EMBL" id="CUQ01485.1"/>
    </source>
</evidence>
<organism evidence="5 6">
    <name type="scientific">Anaerotruncus colihominis</name>
    <dbReference type="NCBI Taxonomy" id="169435"/>
    <lineage>
        <taxon>Bacteria</taxon>
        <taxon>Bacillati</taxon>
        <taxon>Bacillota</taxon>
        <taxon>Clostridia</taxon>
        <taxon>Eubacteriales</taxon>
        <taxon>Oscillospiraceae</taxon>
        <taxon>Anaerotruncus</taxon>
    </lineage>
</organism>
<keyword evidence="3 5" id="KW-0812">Transmembrane</keyword>
<dbReference type="AlphaFoldDB" id="A0A174T1C8"/>
<dbReference type="InterPro" id="IPR041916">
    <property type="entry name" value="Anti_sigma_zinc_sf"/>
</dbReference>
<evidence type="ECO:0000313" key="6">
    <source>
        <dbReference type="Proteomes" id="UP000095765"/>
    </source>
</evidence>
<evidence type="ECO:0000256" key="2">
    <source>
        <dbReference type="ARBA" id="ARBA00024438"/>
    </source>
</evidence>
<comment type="similarity">
    <text evidence="1">Belongs to the zinc-associated anti-sigma factor (ZAS) superfamily. Anti-sigma-W factor family.</text>
</comment>
<dbReference type="InterPro" id="IPR027383">
    <property type="entry name" value="Znf_put"/>
</dbReference>
<reference evidence="5 6" key="1">
    <citation type="submission" date="2015-09" db="EMBL/GenBank/DDBJ databases">
        <authorList>
            <consortium name="Pathogen Informatics"/>
        </authorList>
    </citation>
    <scope>NUCLEOTIDE SEQUENCE [LARGE SCALE GENOMIC DNA]</scope>
    <source>
        <strain evidence="5 6">2789STDY5834939</strain>
    </source>
</reference>
<keyword evidence="3" id="KW-1133">Transmembrane helix</keyword>
<dbReference type="OrthoDB" id="6194834at2"/>
<dbReference type="Pfam" id="PF13490">
    <property type="entry name" value="zf-HC2"/>
    <property type="match status" value="1"/>
</dbReference>
<accession>A0A174T1C8</accession>
<feature type="domain" description="Putative zinc-finger" evidence="4">
    <location>
        <begin position="4"/>
        <end position="38"/>
    </location>
</feature>
<keyword evidence="3" id="KW-0472">Membrane</keyword>
<dbReference type="Proteomes" id="UP000095765">
    <property type="component" value="Unassembled WGS sequence"/>
</dbReference>